<reference evidence="1 2" key="1">
    <citation type="submission" date="2013-03" db="EMBL/GenBank/DDBJ databases">
        <title>The Genome Sequence of Enterococcus saccharolyticus ATCC_43076 (Illumina only assembly).</title>
        <authorList>
            <consortium name="The Broad Institute Genomics Platform"/>
            <consortium name="The Broad Institute Genome Sequencing Center for Infectious Disease"/>
            <person name="Earl A."/>
            <person name="Russ C."/>
            <person name="Gilmore M."/>
            <person name="Surin D."/>
            <person name="Walker B."/>
            <person name="Young S."/>
            <person name="Zeng Q."/>
            <person name="Gargeya S."/>
            <person name="Fitzgerald M."/>
            <person name="Haas B."/>
            <person name="Abouelleil A."/>
            <person name="Allen A.W."/>
            <person name="Alvarado L."/>
            <person name="Arachchi H.M."/>
            <person name="Berlin A.M."/>
            <person name="Chapman S.B."/>
            <person name="Gainer-Dewar J."/>
            <person name="Goldberg J."/>
            <person name="Griggs A."/>
            <person name="Gujja S."/>
            <person name="Hansen M."/>
            <person name="Howarth C."/>
            <person name="Imamovic A."/>
            <person name="Ireland A."/>
            <person name="Larimer J."/>
            <person name="McCowan C."/>
            <person name="Murphy C."/>
            <person name="Pearson M."/>
            <person name="Poon T.W."/>
            <person name="Priest M."/>
            <person name="Roberts A."/>
            <person name="Saif S."/>
            <person name="Shea T."/>
            <person name="Sisk P."/>
            <person name="Sykes S."/>
            <person name="Wortman J."/>
            <person name="Nusbaum C."/>
            <person name="Birren B."/>
        </authorList>
    </citation>
    <scope>NUCLEOTIDE SEQUENCE [LARGE SCALE GENOMIC DNA]</scope>
    <source>
        <strain evidence="1 2">ATCC 43076</strain>
    </source>
</reference>
<dbReference type="NCBIfam" id="TIGR02677">
    <property type="entry name" value="TIGR02677 family protein"/>
    <property type="match status" value="1"/>
</dbReference>
<accession>S0JDM0</accession>
<dbReference type="RefSeq" id="WP_016173872.1">
    <property type="nucleotide sequence ID" value="NZ_KE136389.1"/>
</dbReference>
<dbReference type="EMBL" id="AHYT01000001">
    <property type="protein sequence ID" value="EOT30357.1"/>
    <property type="molecule type" value="Genomic_DNA"/>
</dbReference>
<dbReference type="AlphaFoldDB" id="S0JDM0"/>
<organism evidence="1 2">
    <name type="scientific">Enterococcus saccharolyticus subsp. saccharolyticus ATCC 43076</name>
    <dbReference type="NCBI Taxonomy" id="1139996"/>
    <lineage>
        <taxon>Bacteria</taxon>
        <taxon>Bacillati</taxon>
        <taxon>Bacillota</taxon>
        <taxon>Bacilli</taxon>
        <taxon>Lactobacillales</taxon>
        <taxon>Enterococcaceae</taxon>
        <taxon>Enterococcus</taxon>
    </lineage>
</organism>
<keyword evidence="2" id="KW-1185">Reference proteome</keyword>
<proteinExistence type="predicted"/>
<dbReference type="STRING" id="41997.RV16_GL002353"/>
<evidence type="ECO:0000313" key="2">
    <source>
        <dbReference type="Proteomes" id="UP000014136"/>
    </source>
</evidence>
<dbReference type="HOGENOM" id="CLU_031541_1_0_9"/>
<comment type="caution">
    <text evidence="1">The sequence shown here is derived from an EMBL/GenBank/DDBJ whole genome shotgun (WGS) entry which is preliminary data.</text>
</comment>
<sequence length="490" mass="58205">MEKVLTASYLVVGNVERYRQIMRFFYKRHRQMQGILYRPEILQMMQEEFSSNYGQLELDQDLEQLVIWGNLQKQQEMLRPKTIEEYRNKNFRYQITENGILIEEMVYQLIHQKHTARGALDEKGIRTLLRLLEKLINEPEDIVELWQKIREEFRKVGEDTANYIGYITSPEVDSRMKTEQFLVYKDKFVSYLRDFISTLQNLYHQFIVVVKQFDTIEQGKLIAGIYQKEQEVPMMDQITYEEVQEQVLGEIQALKNWFIGTADRPSEYENLMQQTDQMITKITGLIYYFGQEIHQYQSRNKDYLHLARWFYQAETLEDAQKMYAGIFGLEHSRHYYVNEGSNTTSNRADSWALLPGKLLFHGRGRGVGQERRAKSFTLNKVEQQKQLAEFKKQQIQFRQKIDSYFQEDYLDFSTIQSLDKQTRTVFLKWISLAISSYMPTAIQKQTVITQKITTELDFAVMVTVDLTQDITVSCEDGQLEMPKVEMRRVV</sequence>
<evidence type="ECO:0000313" key="1">
    <source>
        <dbReference type="EMBL" id="EOT30357.1"/>
    </source>
</evidence>
<dbReference type="eggNOG" id="ENOG502Z7IU">
    <property type="taxonomic scope" value="Bacteria"/>
</dbReference>
<gene>
    <name evidence="1" type="ORF">OMQ_00060</name>
</gene>
<dbReference type="OrthoDB" id="1639410at2"/>
<name>S0JDM0_9ENTE</name>
<dbReference type="Proteomes" id="UP000014136">
    <property type="component" value="Unassembled WGS sequence"/>
</dbReference>
<dbReference type="PATRIC" id="fig|1139996.3.peg.51"/>
<dbReference type="Pfam" id="PF09660">
    <property type="entry name" value="DUF2397"/>
    <property type="match status" value="1"/>
</dbReference>
<protein>
    <submittedName>
        <fullName evidence="1">TIGR02677 family protein</fullName>
    </submittedName>
</protein>
<dbReference type="InterPro" id="IPR013493">
    <property type="entry name" value="CHP02677"/>
</dbReference>